<organism evidence="7 8">
    <name type="scientific">Nyctereutes procyonoides</name>
    <name type="common">Raccoon dog</name>
    <name type="synonym">Canis procyonoides</name>
    <dbReference type="NCBI Taxonomy" id="34880"/>
    <lineage>
        <taxon>Eukaryota</taxon>
        <taxon>Metazoa</taxon>
        <taxon>Chordata</taxon>
        <taxon>Craniata</taxon>
        <taxon>Vertebrata</taxon>
        <taxon>Euteleostomi</taxon>
        <taxon>Mammalia</taxon>
        <taxon>Eutheria</taxon>
        <taxon>Laurasiatheria</taxon>
        <taxon>Carnivora</taxon>
        <taxon>Caniformia</taxon>
        <taxon>Canidae</taxon>
        <taxon>Nyctereutes</taxon>
    </lineage>
</organism>
<dbReference type="InterPro" id="IPR038551">
    <property type="entry name" value="Ribosomal_eS26_sf"/>
</dbReference>
<reference evidence="7" key="1">
    <citation type="submission" date="2020-12" db="EMBL/GenBank/DDBJ databases">
        <authorList>
            <consortium name="Molecular Ecology Group"/>
        </authorList>
    </citation>
    <scope>NUCLEOTIDE SEQUENCE</scope>
    <source>
        <strain evidence="7">TBG_1078</strain>
    </source>
</reference>
<dbReference type="PANTHER" id="PTHR12538:SF7">
    <property type="entry name" value="SMALL RIBOSOMAL SUBUNIT PROTEIN ES26-RELATED"/>
    <property type="match status" value="1"/>
</dbReference>
<name>A0A811Y3S9_NYCPR</name>
<evidence type="ECO:0000313" key="7">
    <source>
        <dbReference type="EMBL" id="CAD7670882.1"/>
    </source>
</evidence>
<keyword evidence="3 5" id="KW-0689">Ribosomal protein</keyword>
<evidence type="ECO:0000256" key="2">
    <source>
        <dbReference type="ARBA" id="ARBA00011542"/>
    </source>
</evidence>
<dbReference type="GO" id="GO:0022627">
    <property type="term" value="C:cytosolic small ribosomal subunit"/>
    <property type="evidence" value="ECO:0007669"/>
    <property type="project" value="TreeGrafter"/>
</dbReference>
<dbReference type="AlphaFoldDB" id="A0A811Y3S9"/>
<proteinExistence type="inferred from homology"/>
<dbReference type="GO" id="GO:0003729">
    <property type="term" value="F:mRNA binding"/>
    <property type="evidence" value="ECO:0007669"/>
    <property type="project" value="TreeGrafter"/>
</dbReference>
<gene>
    <name evidence="7" type="ORF">NYPRO_LOCUS3677</name>
</gene>
<sequence>MTKKRRNNGRAKKGHSHMQPIHCTNCAHCMPKDKAIKKFVIQNIVEAAAIRDISEASVFDAYVLPRLYVKLHYCMSCAIHSKVVRNHSCEEARKDWTPSPRFRPTGAVQRPLPKPM</sequence>
<comment type="caution">
    <text evidence="7">The sequence shown here is derived from an EMBL/GenBank/DDBJ whole genome shotgun (WGS) entry which is preliminary data.</text>
</comment>
<accession>A0A811Y3S9</accession>
<dbReference type="Proteomes" id="UP000645828">
    <property type="component" value="Unassembled WGS sequence"/>
</dbReference>
<dbReference type="GO" id="GO:0006412">
    <property type="term" value="P:translation"/>
    <property type="evidence" value="ECO:0007669"/>
    <property type="project" value="InterPro"/>
</dbReference>
<dbReference type="InterPro" id="IPR000892">
    <property type="entry name" value="Ribosomal_eS26"/>
</dbReference>
<evidence type="ECO:0000256" key="4">
    <source>
        <dbReference type="ARBA" id="ARBA00023274"/>
    </source>
</evidence>
<evidence type="ECO:0000256" key="5">
    <source>
        <dbReference type="RuleBase" id="RU363128"/>
    </source>
</evidence>
<comment type="similarity">
    <text evidence="1 5">Belongs to the eukaryotic ribosomal protein eS26 family.</text>
</comment>
<dbReference type="EMBL" id="CAJHUB010000659">
    <property type="protein sequence ID" value="CAD7670882.1"/>
    <property type="molecule type" value="Genomic_DNA"/>
</dbReference>
<evidence type="ECO:0000256" key="1">
    <source>
        <dbReference type="ARBA" id="ARBA00008596"/>
    </source>
</evidence>
<protein>
    <recommendedName>
        <fullName evidence="5">40S ribosomal protein S26</fullName>
    </recommendedName>
</protein>
<comment type="subunit">
    <text evidence="2">Component of the 40S small ribosomal subunit.</text>
</comment>
<evidence type="ECO:0000256" key="6">
    <source>
        <dbReference type="SAM" id="MobiDB-lite"/>
    </source>
</evidence>
<dbReference type="FunFam" id="3.30.1740.20:FF:000001">
    <property type="entry name" value="40S ribosomal protein S26"/>
    <property type="match status" value="1"/>
</dbReference>
<keyword evidence="8" id="KW-1185">Reference proteome</keyword>
<dbReference type="Pfam" id="PF01283">
    <property type="entry name" value="Ribosomal_S26e"/>
    <property type="match status" value="1"/>
</dbReference>
<dbReference type="GO" id="GO:0003735">
    <property type="term" value="F:structural constituent of ribosome"/>
    <property type="evidence" value="ECO:0007669"/>
    <property type="project" value="InterPro"/>
</dbReference>
<keyword evidence="4 5" id="KW-0687">Ribonucleoprotein</keyword>
<evidence type="ECO:0000313" key="8">
    <source>
        <dbReference type="Proteomes" id="UP000645828"/>
    </source>
</evidence>
<evidence type="ECO:0000256" key="3">
    <source>
        <dbReference type="ARBA" id="ARBA00022980"/>
    </source>
</evidence>
<feature type="region of interest" description="Disordered" evidence="6">
    <location>
        <begin position="94"/>
        <end position="116"/>
    </location>
</feature>
<dbReference type="PANTHER" id="PTHR12538">
    <property type="entry name" value="40S RIBOSOMAL PROTEIN S26"/>
    <property type="match status" value="1"/>
</dbReference>
<dbReference type="Gene3D" id="3.30.1740.20">
    <property type="entry name" value="Ribosomal protein S26e"/>
    <property type="match status" value="1"/>
</dbReference>